<dbReference type="Pfam" id="PF13458">
    <property type="entry name" value="Peripla_BP_6"/>
    <property type="match status" value="1"/>
</dbReference>
<gene>
    <name evidence="5" type="ORF">G4V63_33010</name>
</gene>
<sequence>MRHIRSSIIAGVVGLSMSVIAPAHAQKKYDPGASDTTIKLGNIMPYSGPASAYSVIGKTQAAYFKKINDDGGINGRKIEFISYDDGYSPPKAVEQARKLIESDEVLLIFSPMGTPSNSGIQKYMNAKKVPQLFPASYSSKWSDPKTYPWTMLLGTSYQTEGSIYAAYLLREKPDAKIAILYQNDDFGKELLNGLKAGLGAKASMIVEEAPYEVADPTIDSQIVKLRHSGADVMFTFGTPKFVAQSIKKIAELGWKPMHFVPNVASSVGTVIVPAGVENAQGVLSGTFIKDASDPQWDNDKGMKAYTAFLAKYMPDANKADSLMIHGYMGAQLMVQVLKQSGDNLTRENIMKQAASIKNFESDVLIPGILANTGEKDFSPLEDMQMMRFKGSRWEPFGVVIKGRSDG</sequence>
<dbReference type="PANTHER" id="PTHR47235">
    <property type="entry name" value="BLR6548 PROTEIN"/>
    <property type="match status" value="1"/>
</dbReference>
<keyword evidence="2 3" id="KW-0732">Signal</keyword>
<feature type="signal peptide" evidence="3">
    <location>
        <begin position="1"/>
        <end position="25"/>
    </location>
</feature>
<evidence type="ECO:0000256" key="3">
    <source>
        <dbReference type="SAM" id="SignalP"/>
    </source>
</evidence>
<comment type="similarity">
    <text evidence="1">Belongs to the leucine-binding protein family.</text>
</comment>
<dbReference type="PANTHER" id="PTHR47235:SF1">
    <property type="entry name" value="BLR6548 PROTEIN"/>
    <property type="match status" value="1"/>
</dbReference>
<reference evidence="5" key="1">
    <citation type="submission" date="2020-02" db="EMBL/GenBank/DDBJ databases">
        <title>Draft genome sequence of Candidatus Afipia apatlaquensis IBT-C3, a potential strain for decolorization of textile dyes.</title>
        <authorList>
            <person name="Sanchez-Reyes A."/>
            <person name="Breton-Deval L."/>
            <person name="Mangelson H."/>
            <person name="Sanchez-Flores A."/>
        </authorList>
    </citation>
    <scope>NUCLEOTIDE SEQUENCE [LARGE SCALE GENOMIC DNA]</scope>
    <source>
        <strain evidence="5">IBT-C3</strain>
    </source>
</reference>
<dbReference type="Proteomes" id="UP000480266">
    <property type="component" value="Unassembled WGS sequence"/>
</dbReference>
<dbReference type="CDD" id="cd06343">
    <property type="entry name" value="PBP1_ABC_ligand_binding-like"/>
    <property type="match status" value="1"/>
</dbReference>
<comment type="caution">
    <text evidence="5">The sequence shown here is derived from an EMBL/GenBank/DDBJ whole genome shotgun (WGS) entry which is preliminary data.</text>
</comment>
<keyword evidence="6" id="KW-1185">Reference proteome</keyword>
<accession>A0A7C9VJF2</accession>
<evidence type="ECO:0000259" key="4">
    <source>
        <dbReference type="Pfam" id="PF13458"/>
    </source>
</evidence>
<protein>
    <submittedName>
        <fullName evidence="5">ABC transporter substrate-binding protein</fullName>
    </submittedName>
</protein>
<dbReference type="SUPFAM" id="SSF53822">
    <property type="entry name" value="Periplasmic binding protein-like I"/>
    <property type="match status" value="1"/>
</dbReference>
<dbReference type="InterPro" id="IPR028081">
    <property type="entry name" value="Leu-bd"/>
</dbReference>
<evidence type="ECO:0000313" key="6">
    <source>
        <dbReference type="Proteomes" id="UP000480266"/>
    </source>
</evidence>
<evidence type="ECO:0000256" key="2">
    <source>
        <dbReference type="ARBA" id="ARBA00022729"/>
    </source>
</evidence>
<evidence type="ECO:0000313" key="5">
    <source>
        <dbReference type="EMBL" id="NGX99828.1"/>
    </source>
</evidence>
<evidence type="ECO:0000256" key="1">
    <source>
        <dbReference type="ARBA" id="ARBA00010062"/>
    </source>
</evidence>
<organism evidence="5 6">
    <name type="scientific">Candidatus Afipia apatlaquensis</name>
    <dbReference type="NCBI Taxonomy" id="2712852"/>
    <lineage>
        <taxon>Bacteria</taxon>
        <taxon>Pseudomonadati</taxon>
        <taxon>Pseudomonadota</taxon>
        <taxon>Alphaproteobacteria</taxon>
        <taxon>Hyphomicrobiales</taxon>
        <taxon>Nitrobacteraceae</taxon>
        <taxon>Afipia</taxon>
    </lineage>
</organism>
<feature type="domain" description="Leucine-binding protein" evidence="4">
    <location>
        <begin position="37"/>
        <end position="389"/>
    </location>
</feature>
<dbReference type="InterPro" id="IPR028082">
    <property type="entry name" value="Peripla_BP_I"/>
</dbReference>
<dbReference type="Gene3D" id="3.40.50.2300">
    <property type="match status" value="2"/>
</dbReference>
<dbReference type="AlphaFoldDB" id="A0A7C9VJF2"/>
<dbReference type="EMBL" id="JAAMRR010001697">
    <property type="protein sequence ID" value="NGX99828.1"/>
    <property type="molecule type" value="Genomic_DNA"/>
</dbReference>
<name>A0A7C9VJF2_9BRAD</name>
<proteinExistence type="inferred from homology"/>
<feature type="chain" id="PRO_5028943566" evidence="3">
    <location>
        <begin position="26"/>
        <end position="406"/>
    </location>
</feature>